<dbReference type="AlphaFoldDB" id="A0A8S4ARZ6"/>
<organism evidence="2 3">
    <name type="scientific">Menidia menidia</name>
    <name type="common">Atlantic silverside</name>
    <dbReference type="NCBI Taxonomy" id="238744"/>
    <lineage>
        <taxon>Eukaryota</taxon>
        <taxon>Metazoa</taxon>
        <taxon>Chordata</taxon>
        <taxon>Craniata</taxon>
        <taxon>Vertebrata</taxon>
        <taxon>Euteleostomi</taxon>
        <taxon>Actinopterygii</taxon>
        <taxon>Neopterygii</taxon>
        <taxon>Teleostei</taxon>
        <taxon>Neoteleostei</taxon>
        <taxon>Acanthomorphata</taxon>
        <taxon>Ovalentaria</taxon>
        <taxon>Atherinomorphae</taxon>
        <taxon>Atheriniformes</taxon>
        <taxon>Atherinopsidae</taxon>
        <taxon>Menidiinae</taxon>
        <taxon>Menidia</taxon>
    </lineage>
</organism>
<protein>
    <submittedName>
        <fullName evidence="2">(Atlantic silverside) hypothetical protein</fullName>
    </submittedName>
</protein>
<evidence type="ECO:0000256" key="1">
    <source>
        <dbReference type="SAM" id="MobiDB-lite"/>
    </source>
</evidence>
<evidence type="ECO:0000313" key="3">
    <source>
        <dbReference type="Proteomes" id="UP000677803"/>
    </source>
</evidence>
<comment type="caution">
    <text evidence="2">The sequence shown here is derived from an EMBL/GenBank/DDBJ whole genome shotgun (WGS) entry which is preliminary data.</text>
</comment>
<reference evidence="2" key="1">
    <citation type="submission" date="2021-05" db="EMBL/GenBank/DDBJ databases">
        <authorList>
            <person name="Tigano A."/>
        </authorList>
    </citation>
    <scope>NUCLEOTIDE SEQUENCE</scope>
</reference>
<feature type="compositionally biased region" description="Basic and acidic residues" evidence="1">
    <location>
        <begin position="74"/>
        <end position="102"/>
    </location>
</feature>
<feature type="compositionally biased region" description="Basic and acidic residues" evidence="1">
    <location>
        <begin position="351"/>
        <end position="369"/>
    </location>
</feature>
<keyword evidence="3" id="KW-1185">Reference proteome</keyword>
<feature type="region of interest" description="Disordered" evidence="1">
    <location>
        <begin position="330"/>
        <end position="379"/>
    </location>
</feature>
<evidence type="ECO:0000313" key="2">
    <source>
        <dbReference type="EMBL" id="CAG5887573.1"/>
    </source>
</evidence>
<feature type="region of interest" description="Disordered" evidence="1">
    <location>
        <begin position="74"/>
        <end position="108"/>
    </location>
</feature>
<proteinExistence type="predicted"/>
<gene>
    <name evidence="2" type="ORF">MMEN_LOCUS6061</name>
</gene>
<sequence length="379" mass="42655">MRQASVQQLILEPLWSDVSRAAASVICQTERDGWRVGVRDEACTIWTIKIVRDEWKGSHLWSRTDSRDYLREEKAKKTRGNKEGDKQRAGELSVEGKKGERKERKKTHRCPQSIFEFKPFKEWQNEAKQTDGIIRLQNRKPINSELADLSVVSDSDRLSDLRPTERFPRGERCKLLCGERLGLDENKETKRRELTESGPSSFTGAVLMIYANLKRFHHATDNRSSLCKVKVISLLSSLAFAPLSATMLSAHRSTTCLSTFHLSYKPICSASRSPSARCSPPAHLNTHSTQIIREVDVLGTSSSSAPGSARFCLLGPAHGTAELIQLREESDPPCPSLEHWMSSGRSPWGEADLKKSRTPCRDQRREKLLNKANSSLTVT</sequence>
<name>A0A8S4ARZ6_9TELE</name>
<dbReference type="EMBL" id="CAJRST010005557">
    <property type="protein sequence ID" value="CAG5887573.1"/>
    <property type="molecule type" value="Genomic_DNA"/>
</dbReference>
<accession>A0A8S4ARZ6</accession>
<dbReference type="Proteomes" id="UP000677803">
    <property type="component" value="Unassembled WGS sequence"/>
</dbReference>